<feature type="domain" description="PPIase FKBP-type" evidence="9">
    <location>
        <begin position="158"/>
        <end position="242"/>
    </location>
</feature>
<dbReference type="GO" id="GO:0006457">
    <property type="term" value="P:protein folding"/>
    <property type="evidence" value="ECO:0007669"/>
    <property type="project" value="InterPro"/>
</dbReference>
<keyword evidence="4 5" id="KW-0413">Isomerase</keyword>
<evidence type="ECO:0000256" key="5">
    <source>
        <dbReference type="PROSITE-ProRule" id="PRU00277"/>
    </source>
</evidence>
<protein>
    <recommendedName>
        <fullName evidence="6">Peptidyl-prolyl cis-trans isomerase</fullName>
        <ecNumber evidence="6">5.2.1.8</ecNumber>
    </recommendedName>
</protein>
<name>A0A448TU02_9PAST</name>
<feature type="signal peptide" evidence="8">
    <location>
        <begin position="1"/>
        <end position="25"/>
    </location>
</feature>
<dbReference type="KEGG" id="adp:NCTC12871_00760"/>
<feature type="coiled-coil region" evidence="7">
    <location>
        <begin position="96"/>
        <end position="123"/>
    </location>
</feature>
<keyword evidence="11" id="KW-1185">Reference proteome</keyword>
<evidence type="ECO:0000256" key="8">
    <source>
        <dbReference type="SAM" id="SignalP"/>
    </source>
</evidence>
<dbReference type="InterPro" id="IPR000774">
    <property type="entry name" value="PPIase_FKBP_N"/>
</dbReference>
<dbReference type="OrthoDB" id="9814548at2"/>
<dbReference type="InterPro" id="IPR036944">
    <property type="entry name" value="PPIase_FKBP_N_sf"/>
</dbReference>
<dbReference type="AlphaFoldDB" id="A0A448TU02"/>
<dbReference type="EMBL" id="LR134510">
    <property type="protein sequence ID" value="VEJ09311.1"/>
    <property type="molecule type" value="Genomic_DNA"/>
</dbReference>
<reference evidence="10 11" key="1">
    <citation type="submission" date="2018-12" db="EMBL/GenBank/DDBJ databases">
        <authorList>
            <consortium name="Pathogen Informatics"/>
        </authorList>
    </citation>
    <scope>NUCLEOTIDE SEQUENCE [LARGE SCALE GENOMIC DNA]</scope>
    <source>
        <strain evidence="10 11">NCTC12871</strain>
    </source>
</reference>
<evidence type="ECO:0000256" key="7">
    <source>
        <dbReference type="SAM" id="Coils"/>
    </source>
</evidence>
<evidence type="ECO:0000259" key="9">
    <source>
        <dbReference type="PROSITE" id="PS50059"/>
    </source>
</evidence>
<evidence type="ECO:0000256" key="1">
    <source>
        <dbReference type="ARBA" id="ARBA00000971"/>
    </source>
</evidence>
<dbReference type="PANTHER" id="PTHR43811">
    <property type="entry name" value="FKBP-TYPE PEPTIDYL-PROLYL CIS-TRANS ISOMERASE FKPA"/>
    <property type="match status" value="1"/>
</dbReference>
<dbReference type="Gene3D" id="3.10.50.40">
    <property type="match status" value="1"/>
</dbReference>
<keyword evidence="3 5" id="KW-0697">Rotamase</keyword>
<evidence type="ECO:0000256" key="6">
    <source>
        <dbReference type="RuleBase" id="RU003915"/>
    </source>
</evidence>
<dbReference type="SUPFAM" id="SSF54534">
    <property type="entry name" value="FKBP-like"/>
    <property type="match status" value="1"/>
</dbReference>
<dbReference type="InterPro" id="IPR001179">
    <property type="entry name" value="PPIase_FKBP_dom"/>
</dbReference>
<feature type="chain" id="PRO_5019542798" description="Peptidyl-prolyl cis-trans isomerase" evidence="8">
    <location>
        <begin position="26"/>
        <end position="245"/>
    </location>
</feature>
<dbReference type="Gene3D" id="1.10.287.460">
    <property type="entry name" value="Peptidyl-prolyl cis-trans isomerase, FKBP-type, N-terminal domain"/>
    <property type="match status" value="1"/>
</dbReference>
<evidence type="ECO:0000313" key="11">
    <source>
        <dbReference type="Proteomes" id="UP000279799"/>
    </source>
</evidence>
<accession>A0A448TU02</accession>
<dbReference type="GO" id="GO:0003755">
    <property type="term" value="F:peptidyl-prolyl cis-trans isomerase activity"/>
    <property type="evidence" value="ECO:0007669"/>
    <property type="project" value="UniProtKB-UniRule"/>
</dbReference>
<dbReference type="PROSITE" id="PS50059">
    <property type="entry name" value="FKBP_PPIASE"/>
    <property type="match status" value="1"/>
</dbReference>
<dbReference type="InterPro" id="IPR046357">
    <property type="entry name" value="PPIase_dom_sf"/>
</dbReference>
<organism evidence="10 11">
    <name type="scientific">Actinobacillus delphinicola</name>
    <dbReference type="NCBI Taxonomy" id="51161"/>
    <lineage>
        <taxon>Bacteria</taxon>
        <taxon>Pseudomonadati</taxon>
        <taxon>Pseudomonadota</taxon>
        <taxon>Gammaproteobacteria</taxon>
        <taxon>Pasteurellales</taxon>
        <taxon>Pasteurellaceae</taxon>
        <taxon>Actinobacillus</taxon>
    </lineage>
</organism>
<evidence type="ECO:0000313" key="10">
    <source>
        <dbReference type="EMBL" id="VEJ09311.1"/>
    </source>
</evidence>
<comment type="similarity">
    <text evidence="2 6">Belongs to the FKBP-type PPIase family.</text>
</comment>
<keyword evidence="7" id="KW-0175">Coiled coil</keyword>
<dbReference type="Pfam" id="PF01346">
    <property type="entry name" value="FKBP_N"/>
    <property type="match status" value="1"/>
</dbReference>
<dbReference type="RefSeq" id="WP_126599135.1">
    <property type="nucleotide sequence ID" value="NZ_LR134510.1"/>
</dbReference>
<evidence type="ECO:0000256" key="3">
    <source>
        <dbReference type="ARBA" id="ARBA00023110"/>
    </source>
</evidence>
<dbReference type="Pfam" id="PF00254">
    <property type="entry name" value="FKBP_C"/>
    <property type="match status" value="1"/>
</dbReference>
<dbReference type="PROSITE" id="PS51257">
    <property type="entry name" value="PROKAR_LIPOPROTEIN"/>
    <property type="match status" value="1"/>
</dbReference>
<dbReference type="PANTHER" id="PTHR43811:SF19">
    <property type="entry name" value="39 KDA FK506-BINDING NUCLEAR PROTEIN"/>
    <property type="match status" value="1"/>
</dbReference>
<sequence length="245" mass="26814">MLKMKKITAILATTVVATTFLTACHDDAKTTAPQAQQQQQLPKDFNSQASYAVGYAAGQNFLVGMIESQKGMMDYNQTYILQGIKDALDNKPEMTDEQIQSTLRKLQNTLEAAQVKSVEDNNKKLMETFSKQEGVKKTASGILYRIVSEGEGAKILPTDTVKVEYTGKLGNGEVFDSSEKHGAVEFPLNQVIPGWTEALQLIKKGGEIQMVIPAKLAYGDNAMGPIPANSDLYFQVKVLDVTAEK</sequence>
<proteinExistence type="inferred from homology"/>
<comment type="catalytic activity">
    <reaction evidence="1 5 6">
        <text>[protein]-peptidylproline (omega=180) = [protein]-peptidylproline (omega=0)</text>
        <dbReference type="Rhea" id="RHEA:16237"/>
        <dbReference type="Rhea" id="RHEA-COMP:10747"/>
        <dbReference type="Rhea" id="RHEA-COMP:10748"/>
        <dbReference type="ChEBI" id="CHEBI:83833"/>
        <dbReference type="ChEBI" id="CHEBI:83834"/>
        <dbReference type="EC" id="5.2.1.8"/>
    </reaction>
</comment>
<keyword evidence="8" id="KW-0732">Signal</keyword>
<gene>
    <name evidence="10" type="ORF">NCTC12871_00760</name>
</gene>
<evidence type="ECO:0000256" key="4">
    <source>
        <dbReference type="ARBA" id="ARBA00023235"/>
    </source>
</evidence>
<dbReference type="EC" id="5.2.1.8" evidence="6"/>
<dbReference type="Proteomes" id="UP000279799">
    <property type="component" value="Chromosome"/>
</dbReference>
<evidence type="ECO:0000256" key="2">
    <source>
        <dbReference type="ARBA" id="ARBA00006577"/>
    </source>
</evidence>